<evidence type="ECO:0000259" key="2">
    <source>
        <dbReference type="Pfam" id="PF23055"/>
    </source>
</evidence>
<gene>
    <name evidence="3" type="ORF">D917_04891</name>
</gene>
<evidence type="ECO:0000313" key="4">
    <source>
        <dbReference type="Proteomes" id="UP000243006"/>
    </source>
</evidence>
<name>A0A1Y3EXS3_9BILA</name>
<dbReference type="Pfam" id="PF23055">
    <property type="entry name" value="DUF7041"/>
    <property type="match status" value="1"/>
</dbReference>
<dbReference type="InterPro" id="IPR055469">
    <property type="entry name" value="DUF7041"/>
</dbReference>
<proteinExistence type="predicted"/>
<feature type="region of interest" description="Disordered" evidence="1">
    <location>
        <begin position="356"/>
        <end position="383"/>
    </location>
</feature>
<reference evidence="3 4" key="1">
    <citation type="submission" date="2015-04" db="EMBL/GenBank/DDBJ databases">
        <title>Draft genome of the roundworm Trichinella nativa.</title>
        <authorList>
            <person name="Mitreva M."/>
        </authorList>
    </citation>
    <scope>NUCLEOTIDE SEQUENCE [LARGE SCALE GENOMIC DNA]</scope>
    <source>
        <strain evidence="3 4">ISS45</strain>
    </source>
</reference>
<evidence type="ECO:0000313" key="3">
    <source>
        <dbReference type="EMBL" id="OUC49982.1"/>
    </source>
</evidence>
<organism evidence="3 4">
    <name type="scientific">Trichinella nativa</name>
    <dbReference type="NCBI Taxonomy" id="6335"/>
    <lineage>
        <taxon>Eukaryota</taxon>
        <taxon>Metazoa</taxon>
        <taxon>Ecdysozoa</taxon>
        <taxon>Nematoda</taxon>
        <taxon>Enoplea</taxon>
        <taxon>Dorylaimia</taxon>
        <taxon>Trichinellida</taxon>
        <taxon>Trichinellidae</taxon>
        <taxon>Trichinella</taxon>
    </lineage>
</organism>
<dbReference type="AlphaFoldDB" id="A0A1Y3EXS3"/>
<comment type="caution">
    <text evidence="3">The sequence shown here is derived from an EMBL/GenBank/DDBJ whole genome shotgun (WGS) entry which is preliminary data.</text>
</comment>
<protein>
    <recommendedName>
        <fullName evidence="2">DUF7041 domain-containing protein</fullName>
    </recommendedName>
</protein>
<dbReference type="EMBL" id="LVZM01000119">
    <property type="protein sequence ID" value="OUC49982.1"/>
    <property type="molecule type" value="Genomic_DNA"/>
</dbReference>
<feature type="domain" description="DUF7041" evidence="2">
    <location>
        <begin position="18"/>
        <end position="101"/>
    </location>
</feature>
<dbReference type="PANTHER" id="PTHR33327">
    <property type="entry name" value="ENDONUCLEASE"/>
    <property type="match status" value="1"/>
</dbReference>
<accession>A0A1Y3EXS3</accession>
<dbReference type="Proteomes" id="UP000243006">
    <property type="component" value="Unassembled WGS sequence"/>
</dbReference>
<dbReference type="PANTHER" id="PTHR33327:SF3">
    <property type="entry name" value="RNA-DIRECTED DNA POLYMERASE"/>
    <property type="match status" value="1"/>
</dbReference>
<sequence>MNDAGHPSSNAVSTTLTIPTFNAVDRKLWFLRLDLFFQRQHIVDEVDELHMALTTMPDEAVAEFRDFLPNALNLPDPFTTFKQLCLKRTAQTKDQRILQALMNEELNDDKPSQFLRRLQRLLGGASDDIVESLFFSRFPLPIRTALVPFQDRPLMERAELADQIAALQPTTTRGRPANSRRAPGPDRGGLWCWFRKLIRILGISRAKVDDHLFFFVGGLHREVACCAHGRRSAPKVSDVSRHPVDIHCLVRNNASYGAFLVSGVTSGSGRPHPYRVADSEPSVIFFRVFRCSVHTPHPNGVCMHDVSRGCPRVAAVSRRNVVQVHRLFHRALLSRSDDLHASMASLRYAIAGRRVGTSVPHSDSPPGDEIRKDPSSESGVVVR</sequence>
<evidence type="ECO:0000256" key="1">
    <source>
        <dbReference type="SAM" id="MobiDB-lite"/>
    </source>
</evidence>